<proteinExistence type="predicted"/>
<dbReference type="EMBL" id="OW152831">
    <property type="protein sequence ID" value="CAH2049551.1"/>
    <property type="molecule type" value="Genomic_DNA"/>
</dbReference>
<keyword evidence="2" id="KW-0677">Repeat</keyword>
<feature type="non-terminal residue" evidence="8">
    <location>
        <position position="517"/>
    </location>
</feature>
<dbReference type="InterPro" id="IPR013087">
    <property type="entry name" value="Znf_C2H2_type"/>
</dbReference>
<evidence type="ECO:0000313" key="9">
    <source>
        <dbReference type="Proteomes" id="UP000837857"/>
    </source>
</evidence>
<protein>
    <recommendedName>
        <fullName evidence="7">C2H2-type domain-containing protein</fullName>
    </recommendedName>
</protein>
<sequence>MTILRQKSGRAKQIPGKELYRKNFLLAAAEDEATVPPGVDEPEVEPKSVSIRKLRIEDLNLECEWQSCRWKFSDYELFQSHVNGHISDIHVIKTDDKADAEYVCLWDVCGHKTTNYCEMIRHINYHSYHAKLLAIGYNGRATLDLARCKKDSTKRNQLPKFISEHTCLWVGCTCKFDSMQTFVDHVRLHVGGEPALCSWAGCGATFPRRSLLAAHVRSHTGERLIACYHCGAHFASNRKLRDHLRRQNVNPQSSYNCSFCGLACATEYLEKEHSRQHVSLYACSLCDMSAPSLAALAQHVRYRHLGKEAARTHACPHCPYRAVTKCDLRKHIPTHTRKRRRKVKDEGGSDREGDGSDSGPSDEESCDPRKKPRTPRKYACHVCPDKEAKVFSRGTRLTTHLVKVHGAQWPFGHSRFRYQLSEDGMYRLTTTRIEEIEVSKKIVGGYSGPKRSLGNTFDFELKQVAEATETSPTHFSVKLKGESRDVDDEKVEITMCDVDEDGNIISAKVIESDFVYA</sequence>
<dbReference type="Pfam" id="PF00096">
    <property type="entry name" value="zf-C2H2"/>
    <property type="match status" value="1"/>
</dbReference>
<evidence type="ECO:0000259" key="7">
    <source>
        <dbReference type="PROSITE" id="PS50157"/>
    </source>
</evidence>
<evidence type="ECO:0000256" key="4">
    <source>
        <dbReference type="ARBA" id="ARBA00022833"/>
    </source>
</evidence>
<dbReference type="PANTHER" id="PTHR24379:SF123">
    <property type="entry name" value="ZINC FINGER AND BTB DOMAIN CONTAINING 17"/>
    <property type="match status" value="1"/>
</dbReference>
<dbReference type="SMART" id="SM00355">
    <property type="entry name" value="ZnF_C2H2"/>
    <property type="match status" value="9"/>
</dbReference>
<dbReference type="SUPFAM" id="SSF57667">
    <property type="entry name" value="beta-beta-alpha zinc fingers"/>
    <property type="match status" value="2"/>
</dbReference>
<keyword evidence="3 5" id="KW-0863">Zinc-finger</keyword>
<feature type="region of interest" description="Disordered" evidence="6">
    <location>
        <begin position="334"/>
        <end position="377"/>
    </location>
</feature>
<feature type="compositionally biased region" description="Basic and acidic residues" evidence="6">
    <location>
        <begin position="343"/>
        <end position="354"/>
    </location>
</feature>
<feature type="domain" description="C2H2-type" evidence="7">
    <location>
        <begin position="165"/>
        <end position="194"/>
    </location>
</feature>
<evidence type="ECO:0000256" key="1">
    <source>
        <dbReference type="ARBA" id="ARBA00022723"/>
    </source>
</evidence>
<keyword evidence="9" id="KW-1185">Reference proteome</keyword>
<evidence type="ECO:0000256" key="3">
    <source>
        <dbReference type="ARBA" id="ARBA00022771"/>
    </source>
</evidence>
<name>A0ABN8I6J3_9NEOP</name>
<reference evidence="8" key="1">
    <citation type="submission" date="2022-03" db="EMBL/GenBank/DDBJ databases">
        <authorList>
            <person name="Martin H S."/>
        </authorList>
    </citation>
    <scope>NUCLEOTIDE SEQUENCE</scope>
</reference>
<accession>A0ABN8I6J3</accession>
<feature type="domain" description="C2H2-type" evidence="7">
    <location>
        <begin position="313"/>
        <end position="340"/>
    </location>
</feature>
<feature type="domain" description="C2H2-type" evidence="7">
    <location>
        <begin position="195"/>
        <end position="224"/>
    </location>
</feature>
<dbReference type="Proteomes" id="UP000837857">
    <property type="component" value="Chromosome 19"/>
</dbReference>
<dbReference type="PROSITE" id="PS50157">
    <property type="entry name" value="ZINC_FINGER_C2H2_2"/>
    <property type="match status" value="4"/>
</dbReference>
<organism evidence="8 9">
    <name type="scientific">Iphiclides podalirius</name>
    <name type="common">scarce swallowtail</name>
    <dbReference type="NCBI Taxonomy" id="110791"/>
    <lineage>
        <taxon>Eukaryota</taxon>
        <taxon>Metazoa</taxon>
        <taxon>Ecdysozoa</taxon>
        <taxon>Arthropoda</taxon>
        <taxon>Hexapoda</taxon>
        <taxon>Insecta</taxon>
        <taxon>Pterygota</taxon>
        <taxon>Neoptera</taxon>
        <taxon>Endopterygota</taxon>
        <taxon>Lepidoptera</taxon>
        <taxon>Glossata</taxon>
        <taxon>Ditrysia</taxon>
        <taxon>Papilionoidea</taxon>
        <taxon>Papilionidae</taxon>
        <taxon>Papilioninae</taxon>
        <taxon>Iphiclides</taxon>
    </lineage>
</organism>
<dbReference type="Gene3D" id="3.30.160.60">
    <property type="entry name" value="Classic Zinc Finger"/>
    <property type="match status" value="5"/>
</dbReference>
<dbReference type="PROSITE" id="PS00028">
    <property type="entry name" value="ZINC_FINGER_C2H2_1"/>
    <property type="match status" value="4"/>
</dbReference>
<feature type="domain" description="C2H2-type" evidence="7">
    <location>
        <begin position="281"/>
        <end position="309"/>
    </location>
</feature>
<gene>
    <name evidence="8" type="ORF">IPOD504_LOCUS6914</name>
</gene>
<evidence type="ECO:0000313" key="8">
    <source>
        <dbReference type="EMBL" id="CAH2049551.1"/>
    </source>
</evidence>
<evidence type="ECO:0000256" key="6">
    <source>
        <dbReference type="SAM" id="MobiDB-lite"/>
    </source>
</evidence>
<evidence type="ECO:0000256" key="2">
    <source>
        <dbReference type="ARBA" id="ARBA00022737"/>
    </source>
</evidence>
<dbReference type="InterPro" id="IPR036236">
    <property type="entry name" value="Znf_C2H2_sf"/>
</dbReference>
<dbReference type="PANTHER" id="PTHR24379">
    <property type="entry name" value="KRAB AND ZINC FINGER DOMAIN-CONTAINING"/>
    <property type="match status" value="1"/>
</dbReference>
<keyword evidence="4" id="KW-0862">Zinc</keyword>
<keyword evidence="1" id="KW-0479">Metal-binding</keyword>
<evidence type="ECO:0000256" key="5">
    <source>
        <dbReference type="PROSITE-ProRule" id="PRU00042"/>
    </source>
</evidence>